<dbReference type="InterPro" id="IPR000253">
    <property type="entry name" value="FHA_dom"/>
</dbReference>
<dbReference type="InterPro" id="IPR008984">
    <property type="entry name" value="SMAD_FHA_dom_sf"/>
</dbReference>
<feature type="domain" description="FHA" evidence="4">
    <location>
        <begin position="1"/>
        <end position="35"/>
    </location>
</feature>
<dbReference type="OrthoDB" id="4096268at2759"/>
<dbReference type="STRING" id="2316362.A0A4Q2DFV9"/>
<keyword evidence="3" id="KW-0812">Transmembrane</keyword>
<dbReference type="AlphaFoldDB" id="A0A4Q2DFV9"/>
<dbReference type="Pfam" id="PF00498">
    <property type="entry name" value="FHA"/>
    <property type="match status" value="1"/>
</dbReference>
<evidence type="ECO:0000259" key="4">
    <source>
        <dbReference type="PROSITE" id="PS50006"/>
    </source>
</evidence>
<feature type="region of interest" description="Disordered" evidence="2">
    <location>
        <begin position="89"/>
        <end position="170"/>
    </location>
</feature>
<dbReference type="SUPFAM" id="SSF49879">
    <property type="entry name" value="SMAD/FHA domain"/>
    <property type="match status" value="1"/>
</dbReference>
<dbReference type="Gene3D" id="2.60.200.20">
    <property type="match status" value="1"/>
</dbReference>
<feature type="compositionally biased region" description="Pro residues" evidence="2">
    <location>
        <begin position="213"/>
        <end position="228"/>
    </location>
</feature>
<keyword evidence="3" id="KW-0472">Membrane</keyword>
<proteinExistence type="predicted"/>
<feature type="coiled-coil region" evidence="1">
    <location>
        <begin position="476"/>
        <end position="532"/>
    </location>
</feature>
<feature type="compositionally biased region" description="Basic and acidic residues" evidence="2">
    <location>
        <begin position="330"/>
        <end position="339"/>
    </location>
</feature>
<dbReference type="Proteomes" id="UP000290288">
    <property type="component" value="Unassembled WGS sequence"/>
</dbReference>
<keyword evidence="3" id="KW-1133">Transmembrane helix</keyword>
<dbReference type="PROSITE" id="PS50006">
    <property type="entry name" value="FHA_DOMAIN"/>
    <property type="match status" value="1"/>
</dbReference>
<sequence>MFRCAVVSRKHAKIAFSDSGHVYLIDLSSHHGTHVRKPSEMFSKPLKPEVAFQLSDGDIVTFGKPVGRHEECVRPVVVRVELVRNPQPIKPLVVPSTPSDKSSTSSLMKHSSGRYGVYSSSSSDERPSSSMDMEDNDSEIEAASAAPKDPGSSSSVSASSSQSRQGSLPLASGFGRAFDMLKRLIPPSHTPNIAAANEGVGAQLPPAFTLAPIAPPSSDPSPPYPMLPPLQEALSFSPQPRGNSLLDESRSSSPMDLESPSPGPFGELPEDPEDESLGGDARDFDDDDDDESSSSESRGECQSPSYSVDSDAGEDAEQREKSPSVVVVDSRPKTPEVDAKPGAPAESNDMQDMKRDIGKLQADVTRLDELRRKYRTRFNNNVHKLSDKLSHYDDRLAEVNAQYDNLAQKVETISRIEISDINNQLEDMSEQIENLAYVDIPDLQSQVDSMGEDISGLSTAEVLRRGKEAFPAPDKIVLAQQEAEEQVKTLKELVKEMEQLRETTKAQMLNNVNELKEMNERCKSTMEDVASELTRAKDVLAAAIAETSLPVSLKRKREEDDEEAEAATDGNVTLDSDTTLPQINLNVDGKDIEMVEFGVDPIGVAPSIAALDSIAVVEATNPADPSPRPRKRLRRLATVVGHTATAVTIGAVATWTALAFA</sequence>
<feature type="region of interest" description="Disordered" evidence="2">
    <location>
        <begin position="207"/>
        <end position="351"/>
    </location>
</feature>
<comment type="caution">
    <text evidence="5">The sequence shown here is derived from an EMBL/GenBank/DDBJ whole genome shotgun (WGS) entry which is preliminary data.</text>
</comment>
<feature type="compositionally biased region" description="Low complexity" evidence="2">
    <location>
        <begin position="151"/>
        <end position="167"/>
    </location>
</feature>
<organism evidence="5 6">
    <name type="scientific">Candolleomyces aberdarensis</name>
    <dbReference type="NCBI Taxonomy" id="2316362"/>
    <lineage>
        <taxon>Eukaryota</taxon>
        <taxon>Fungi</taxon>
        <taxon>Dikarya</taxon>
        <taxon>Basidiomycota</taxon>
        <taxon>Agaricomycotina</taxon>
        <taxon>Agaricomycetes</taxon>
        <taxon>Agaricomycetidae</taxon>
        <taxon>Agaricales</taxon>
        <taxon>Agaricineae</taxon>
        <taxon>Psathyrellaceae</taxon>
        <taxon>Candolleomyces</taxon>
    </lineage>
</organism>
<evidence type="ECO:0000313" key="6">
    <source>
        <dbReference type="Proteomes" id="UP000290288"/>
    </source>
</evidence>
<evidence type="ECO:0000313" key="5">
    <source>
        <dbReference type="EMBL" id="RXW17385.1"/>
    </source>
</evidence>
<protein>
    <recommendedName>
        <fullName evidence="4">FHA domain-containing protein</fullName>
    </recommendedName>
</protein>
<keyword evidence="1" id="KW-0175">Coiled coil</keyword>
<reference evidence="5 6" key="1">
    <citation type="submission" date="2019-01" db="EMBL/GenBank/DDBJ databases">
        <title>Draft genome sequence of Psathyrella aberdarensis IHI B618.</title>
        <authorList>
            <person name="Buettner E."/>
            <person name="Kellner H."/>
        </authorList>
    </citation>
    <scope>NUCLEOTIDE SEQUENCE [LARGE SCALE GENOMIC DNA]</scope>
    <source>
        <strain evidence="5 6">IHI B618</strain>
    </source>
</reference>
<dbReference type="EMBL" id="SDEE01000345">
    <property type="protein sequence ID" value="RXW17385.1"/>
    <property type="molecule type" value="Genomic_DNA"/>
</dbReference>
<evidence type="ECO:0000256" key="1">
    <source>
        <dbReference type="SAM" id="Coils"/>
    </source>
</evidence>
<feature type="region of interest" description="Disordered" evidence="2">
    <location>
        <begin position="553"/>
        <end position="578"/>
    </location>
</feature>
<feature type="compositionally biased region" description="Acidic residues" evidence="2">
    <location>
        <begin position="268"/>
        <end position="293"/>
    </location>
</feature>
<gene>
    <name evidence="5" type="ORF">EST38_g8472</name>
</gene>
<keyword evidence="6" id="KW-1185">Reference proteome</keyword>
<evidence type="ECO:0000256" key="2">
    <source>
        <dbReference type="SAM" id="MobiDB-lite"/>
    </source>
</evidence>
<feature type="compositionally biased region" description="Low complexity" evidence="2">
    <location>
        <begin position="95"/>
        <end position="122"/>
    </location>
</feature>
<feature type="transmembrane region" description="Helical" evidence="3">
    <location>
        <begin position="636"/>
        <end position="658"/>
    </location>
</feature>
<name>A0A4Q2DFV9_9AGAR</name>
<evidence type="ECO:0000256" key="3">
    <source>
        <dbReference type="SAM" id="Phobius"/>
    </source>
</evidence>
<dbReference type="CDD" id="cd00060">
    <property type="entry name" value="FHA"/>
    <property type="match status" value="1"/>
</dbReference>
<accession>A0A4Q2DFV9</accession>